<evidence type="ECO:0000256" key="9">
    <source>
        <dbReference type="SAM" id="MobiDB-lite"/>
    </source>
</evidence>
<dbReference type="InterPro" id="IPR001650">
    <property type="entry name" value="Helicase_C-like"/>
</dbReference>
<proteinExistence type="inferred from homology"/>
<feature type="region of interest" description="Disordered" evidence="9">
    <location>
        <begin position="102"/>
        <end position="143"/>
    </location>
</feature>
<feature type="region of interest" description="Disordered" evidence="9">
    <location>
        <begin position="1"/>
        <end position="38"/>
    </location>
</feature>
<dbReference type="FunFam" id="3.40.50.10810:FF:000015">
    <property type="entry name" value="lymphoid-specific helicase isoform X1"/>
    <property type="match status" value="1"/>
</dbReference>
<reference evidence="12" key="1">
    <citation type="submission" date="2020-10" db="EMBL/GenBank/DDBJ databases">
        <authorList>
            <person name="Palmer J.M."/>
        </authorList>
    </citation>
    <scope>NUCLEOTIDE SEQUENCE</scope>
    <source>
        <strain evidence="12">UCD 2041</strain>
    </source>
</reference>
<evidence type="ECO:0000256" key="5">
    <source>
        <dbReference type="ARBA" id="ARBA00022806"/>
    </source>
</evidence>
<dbReference type="InterPro" id="IPR027417">
    <property type="entry name" value="P-loop_NTPase"/>
</dbReference>
<dbReference type="AlphaFoldDB" id="A0A871R318"/>
<dbReference type="InterPro" id="IPR049730">
    <property type="entry name" value="SNF2/RAD54-like_C"/>
</dbReference>
<evidence type="ECO:0000313" key="13">
    <source>
        <dbReference type="Proteomes" id="UP000663131"/>
    </source>
</evidence>
<evidence type="ECO:0000259" key="10">
    <source>
        <dbReference type="PROSITE" id="PS51192"/>
    </source>
</evidence>
<evidence type="ECO:0000256" key="1">
    <source>
        <dbReference type="ARBA" id="ARBA00004123"/>
    </source>
</evidence>
<dbReference type="GO" id="GO:0005524">
    <property type="term" value="F:ATP binding"/>
    <property type="evidence" value="ECO:0007669"/>
    <property type="project" value="UniProtKB-KW"/>
</dbReference>
<keyword evidence="4" id="KW-0378">Hydrolase</keyword>
<keyword evidence="3" id="KW-0547">Nucleotide-binding</keyword>
<dbReference type="KEGG" id="bbrx:BRETT_001628"/>
<feature type="domain" description="Helicase C-terminal" evidence="11">
    <location>
        <begin position="563"/>
        <end position="732"/>
    </location>
</feature>
<gene>
    <name evidence="12" type="ORF">BRETT_001628</name>
</gene>
<dbReference type="GeneID" id="64573552"/>
<dbReference type="InterPro" id="IPR000330">
    <property type="entry name" value="SNF2_N"/>
</dbReference>
<comment type="similarity">
    <text evidence="2">Belongs to the SNF2/RAD54 helicase family.</text>
</comment>
<name>A0A871R318_DEKBR</name>
<dbReference type="InterPro" id="IPR014001">
    <property type="entry name" value="Helicase_ATP-bd"/>
</dbReference>
<dbReference type="PROSITE" id="PS51192">
    <property type="entry name" value="HELICASE_ATP_BIND_1"/>
    <property type="match status" value="1"/>
</dbReference>
<dbReference type="Proteomes" id="UP000663131">
    <property type="component" value="Chromosome 4"/>
</dbReference>
<dbReference type="EMBL" id="CP063132">
    <property type="protein sequence ID" value="QOU18565.1"/>
    <property type="molecule type" value="Genomic_DNA"/>
</dbReference>
<dbReference type="PROSITE" id="PS51194">
    <property type="entry name" value="HELICASE_CTER"/>
    <property type="match status" value="1"/>
</dbReference>
<keyword evidence="7" id="KW-0175">Coiled coil</keyword>
<organism evidence="12 13">
    <name type="scientific">Dekkera bruxellensis</name>
    <name type="common">Brettanomyces custersii</name>
    <dbReference type="NCBI Taxonomy" id="5007"/>
    <lineage>
        <taxon>Eukaryota</taxon>
        <taxon>Fungi</taxon>
        <taxon>Dikarya</taxon>
        <taxon>Ascomycota</taxon>
        <taxon>Saccharomycotina</taxon>
        <taxon>Pichiomycetes</taxon>
        <taxon>Pichiales</taxon>
        <taxon>Pichiaceae</taxon>
        <taxon>Brettanomyces</taxon>
    </lineage>
</organism>
<dbReference type="Gene3D" id="3.40.50.10810">
    <property type="entry name" value="Tandem AAA-ATPase domain"/>
    <property type="match status" value="1"/>
</dbReference>
<dbReference type="SMART" id="SM00490">
    <property type="entry name" value="HELICc"/>
    <property type="match status" value="1"/>
</dbReference>
<evidence type="ECO:0000313" key="12">
    <source>
        <dbReference type="EMBL" id="QOU18565.1"/>
    </source>
</evidence>
<dbReference type="SMART" id="SM00487">
    <property type="entry name" value="DEXDc"/>
    <property type="match status" value="1"/>
</dbReference>
<keyword evidence="8" id="KW-0539">Nucleus</keyword>
<keyword evidence="6" id="KW-0067">ATP-binding</keyword>
<evidence type="ECO:0000256" key="8">
    <source>
        <dbReference type="ARBA" id="ARBA00023242"/>
    </source>
</evidence>
<evidence type="ECO:0000256" key="2">
    <source>
        <dbReference type="ARBA" id="ARBA00007025"/>
    </source>
</evidence>
<dbReference type="SUPFAM" id="SSF52540">
    <property type="entry name" value="P-loop containing nucleoside triphosphate hydrolases"/>
    <property type="match status" value="2"/>
</dbReference>
<dbReference type="GO" id="GO:0004386">
    <property type="term" value="F:helicase activity"/>
    <property type="evidence" value="ECO:0007669"/>
    <property type="project" value="UniProtKB-KW"/>
</dbReference>
<feature type="domain" description="Helicase ATP-binding" evidence="10">
    <location>
        <begin position="202"/>
        <end position="363"/>
    </location>
</feature>
<dbReference type="PANTHER" id="PTHR10799">
    <property type="entry name" value="SNF2/RAD54 HELICASE FAMILY"/>
    <property type="match status" value="1"/>
</dbReference>
<dbReference type="Pfam" id="PF00176">
    <property type="entry name" value="SNF2-rel_dom"/>
    <property type="match status" value="1"/>
</dbReference>
<evidence type="ECO:0000259" key="11">
    <source>
        <dbReference type="PROSITE" id="PS51194"/>
    </source>
</evidence>
<dbReference type="CDD" id="cd18793">
    <property type="entry name" value="SF2_C_SNF"/>
    <property type="match status" value="1"/>
</dbReference>
<dbReference type="RefSeq" id="XP_041135058.1">
    <property type="nucleotide sequence ID" value="XM_041280175.1"/>
</dbReference>
<accession>A0A871R318</accession>
<keyword evidence="5" id="KW-0347">Helicase</keyword>
<dbReference type="OrthoDB" id="5857104at2759"/>
<evidence type="ECO:0000256" key="4">
    <source>
        <dbReference type="ARBA" id="ARBA00022801"/>
    </source>
</evidence>
<evidence type="ECO:0000256" key="6">
    <source>
        <dbReference type="ARBA" id="ARBA00022840"/>
    </source>
</evidence>
<dbReference type="Pfam" id="PF00271">
    <property type="entry name" value="Helicase_C"/>
    <property type="match status" value="1"/>
</dbReference>
<comment type="subcellular location">
    <subcellularLocation>
        <location evidence="1">Nucleus</location>
    </subcellularLocation>
</comment>
<sequence>MSSPSTSPSGSVVPSSRVSTPSTSVYGSDEEEGEDKEEKRILKLLEQKYANDTNSSEQFKKEVKEFEGLSNGRKLKKLDELVKRSQLFSSIIANTLLESRLSSQGKNKKIRKHLGDTSKSNVSNFAGPLKKKQRTQGNKTKGKMIQSKITDLLKIKSNVKKRDARVSQNSLKKFERPNIGQPKLITGCRMKDYQVTGMQWLVTLYQNGLNGILADEMGLGKTLESIAMLAYLYEQGISGPFLICCPLSTVSNWVDEFHRFASTFNVIAYVGSKDKRANLRRTLFHANVVVTSYEISIRDSKYLEKKDWKYLIVDEGHRLKNSHCLLIQQLKRIRTSNRLLLTGTPLQNNLDELWSLLNFILPDIFHDVEVFQQWFDFSAFENLKEDSSSAVSQHFNDIVSLEIQKTLVKNLHTILKPFLLRRLKKDVMKGLPPKREYIIYSKLSKKQDLIYKAILSRHLKDLLYIQGFEDYMSLNHNASERSYSKSDLKKYVLSQLHDENPKEDNDLFKHWSFVRQQVNRKKLQNVMMQLRLVCDSPYLFFFPWNDDTKLTSDLIQNSCKLQILDQLLPLLLKQKHKVLIFSQFTGMLDILQSYLTEIRDISCCRIDGSTSQSDREFLISEFNKIASKSGVFLLSTRAGGLGINLTAADTVILFDSDWNPQVDLQAMDRVHRIGQTKPVLVYRLVCAHTIEEFLLANADSKRRLEKLVIQLGDFHTLLQKPSEMHLTFRRKKQVPNTNDELLDNLKKFLDSKTVKTKDIDSNVLSEADITDLLDRSESAYTRRDAGEQTADGKKSHISLFETVSTMA</sequence>
<dbReference type="GO" id="GO:0005634">
    <property type="term" value="C:nucleus"/>
    <property type="evidence" value="ECO:0007669"/>
    <property type="project" value="UniProtKB-SubCell"/>
</dbReference>
<dbReference type="GO" id="GO:0016787">
    <property type="term" value="F:hydrolase activity"/>
    <property type="evidence" value="ECO:0007669"/>
    <property type="project" value="UniProtKB-KW"/>
</dbReference>
<dbReference type="InterPro" id="IPR038718">
    <property type="entry name" value="SNF2-like_sf"/>
</dbReference>
<evidence type="ECO:0000256" key="7">
    <source>
        <dbReference type="ARBA" id="ARBA00023054"/>
    </source>
</evidence>
<reference evidence="12" key="2">
    <citation type="journal article" name="BMC Genomics">
        <title>New genome assemblies reveal patterns of domestication and adaptation across Brettanomyces (Dekkera) species.</title>
        <authorList>
            <person name="Roach M.J."/>
            <person name="Borneman A.R."/>
        </authorList>
    </citation>
    <scope>NUCLEOTIDE SEQUENCE</scope>
    <source>
        <strain evidence="12">UCD 2041</strain>
    </source>
</reference>
<dbReference type="Gene3D" id="3.40.50.300">
    <property type="entry name" value="P-loop containing nucleotide triphosphate hydrolases"/>
    <property type="match status" value="1"/>
</dbReference>
<protein>
    <submittedName>
        <fullName evidence="12">Uncharacterized protein</fullName>
    </submittedName>
</protein>
<feature type="compositionally biased region" description="Low complexity" evidence="9">
    <location>
        <begin position="1"/>
        <end position="25"/>
    </location>
</feature>
<evidence type="ECO:0000256" key="3">
    <source>
        <dbReference type="ARBA" id="ARBA00022741"/>
    </source>
</evidence>